<dbReference type="PROSITE" id="PS01031">
    <property type="entry name" value="SHSP"/>
    <property type="match status" value="1"/>
</dbReference>
<sequence length="149" mass="17153">MAIVKYDSNRAFPAFSSLFDDFFNTEFGNWRHNNFSATNTTLPAVNIKEDNDGFLVEMAAPGMEKADFKINLENNVLTISSEKQEEQKEEQDKYTRREFAYRAFQRSFTLPDSADSEKIEAKYENGVLQVNIPKKEEAKPQPPKLIEIS</sequence>
<evidence type="ECO:0000313" key="5">
    <source>
        <dbReference type="Proteomes" id="UP000292209"/>
    </source>
</evidence>
<dbReference type="Pfam" id="PF00011">
    <property type="entry name" value="HSP20"/>
    <property type="match status" value="1"/>
</dbReference>
<organism evidence="4 5">
    <name type="scientific">Cecembia calidifontis</name>
    <dbReference type="NCBI Taxonomy" id="1187080"/>
    <lineage>
        <taxon>Bacteria</taxon>
        <taxon>Pseudomonadati</taxon>
        <taxon>Bacteroidota</taxon>
        <taxon>Cytophagia</taxon>
        <taxon>Cytophagales</taxon>
        <taxon>Cyclobacteriaceae</taxon>
        <taxon>Cecembia</taxon>
    </lineage>
</organism>
<reference evidence="4 5" key="1">
    <citation type="submission" date="2019-02" db="EMBL/GenBank/DDBJ databases">
        <title>Genomic Encyclopedia of Archaeal and Bacterial Type Strains, Phase II (KMG-II): from individual species to whole genera.</title>
        <authorList>
            <person name="Goeker M."/>
        </authorList>
    </citation>
    <scope>NUCLEOTIDE SEQUENCE [LARGE SCALE GENOMIC DNA]</scope>
    <source>
        <strain evidence="4 5">DSM 21411</strain>
    </source>
</reference>
<evidence type="ECO:0000256" key="2">
    <source>
        <dbReference type="RuleBase" id="RU003616"/>
    </source>
</evidence>
<dbReference type="RefSeq" id="WP_130274511.1">
    <property type="nucleotide sequence ID" value="NZ_SGXG01000001.1"/>
</dbReference>
<evidence type="ECO:0000313" key="4">
    <source>
        <dbReference type="EMBL" id="RZS95413.1"/>
    </source>
</evidence>
<feature type="domain" description="SHSP" evidence="3">
    <location>
        <begin position="36"/>
        <end position="149"/>
    </location>
</feature>
<keyword evidence="5" id="KW-1185">Reference proteome</keyword>
<protein>
    <submittedName>
        <fullName evidence="4">HSP20 family protein</fullName>
    </submittedName>
</protein>
<gene>
    <name evidence="4" type="ORF">BC751_0936</name>
</gene>
<proteinExistence type="inferred from homology"/>
<dbReference type="EMBL" id="SGXG01000001">
    <property type="protein sequence ID" value="RZS95413.1"/>
    <property type="molecule type" value="Genomic_DNA"/>
</dbReference>
<name>A0A4Q7P5T4_9BACT</name>
<dbReference type="InterPro" id="IPR008978">
    <property type="entry name" value="HSP20-like_chaperone"/>
</dbReference>
<dbReference type="AlphaFoldDB" id="A0A4Q7P5T4"/>
<comment type="caution">
    <text evidence="4">The sequence shown here is derived from an EMBL/GenBank/DDBJ whole genome shotgun (WGS) entry which is preliminary data.</text>
</comment>
<comment type="similarity">
    <text evidence="1 2">Belongs to the small heat shock protein (HSP20) family.</text>
</comment>
<dbReference type="CDD" id="cd06464">
    <property type="entry name" value="ACD_sHsps-like"/>
    <property type="match status" value="1"/>
</dbReference>
<evidence type="ECO:0000259" key="3">
    <source>
        <dbReference type="PROSITE" id="PS01031"/>
    </source>
</evidence>
<dbReference type="PANTHER" id="PTHR11527">
    <property type="entry name" value="HEAT-SHOCK PROTEIN 20 FAMILY MEMBER"/>
    <property type="match status" value="1"/>
</dbReference>
<dbReference type="InterPro" id="IPR031107">
    <property type="entry name" value="Small_HSP"/>
</dbReference>
<evidence type="ECO:0000256" key="1">
    <source>
        <dbReference type="PROSITE-ProRule" id="PRU00285"/>
    </source>
</evidence>
<dbReference type="InterPro" id="IPR002068">
    <property type="entry name" value="A-crystallin/Hsp20_dom"/>
</dbReference>
<accession>A0A4Q7P5T4</accession>
<dbReference type="SUPFAM" id="SSF49764">
    <property type="entry name" value="HSP20-like chaperones"/>
    <property type="match status" value="1"/>
</dbReference>
<dbReference type="Gene3D" id="2.60.40.790">
    <property type="match status" value="1"/>
</dbReference>
<dbReference type="Proteomes" id="UP000292209">
    <property type="component" value="Unassembled WGS sequence"/>
</dbReference>
<dbReference type="OrthoDB" id="9814487at2"/>